<comment type="caution">
    <text evidence="1">The sequence shown here is derived from an EMBL/GenBank/DDBJ whole genome shotgun (WGS) entry which is preliminary data.</text>
</comment>
<sequence>MSSETRKGSATELLRNPAALCFSPWVERQRRRRRQCEDGKHAAGRAAVAAAVEYSADGFRP</sequence>
<reference evidence="1" key="1">
    <citation type="submission" date="2009-10" db="EMBL/GenBank/DDBJ databases">
        <title>Diversity of trophic interactions inside an arsenic-rich microbial ecosystem.</title>
        <authorList>
            <person name="Bertin P.N."/>
            <person name="Heinrich-Salmeron A."/>
            <person name="Pelletier E."/>
            <person name="Goulhen-Chollet F."/>
            <person name="Arsene-Ploetze F."/>
            <person name="Gallien S."/>
            <person name="Calteau A."/>
            <person name="Vallenet D."/>
            <person name="Casiot C."/>
            <person name="Chane-Woon-Ming B."/>
            <person name="Giloteaux L."/>
            <person name="Barakat M."/>
            <person name="Bonnefoy V."/>
            <person name="Bruneel O."/>
            <person name="Chandler M."/>
            <person name="Cleiss J."/>
            <person name="Duran R."/>
            <person name="Elbaz-Poulichet F."/>
            <person name="Fonknechten N."/>
            <person name="Lauga B."/>
            <person name="Mornico D."/>
            <person name="Ortet P."/>
            <person name="Schaeffer C."/>
            <person name="Siguier P."/>
            <person name="Alexander Thil Smith A."/>
            <person name="Van Dorsselaer A."/>
            <person name="Weissenbach J."/>
            <person name="Medigue C."/>
            <person name="Le Paslier D."/>
        </authorList>
    </citation>
    <scope>NUCLEOTIDE SEQUENCE</scope>
</reference>
<evidence type="ECO:0000313" key="1">
    <source>
        <dbReference type="EMBL" id="CBI09361.1"/>
    </source>
</evidence>
<accession>E6QQ40</accession>
<proteinExistence type="predicted"/>
<name>E6QQ40_9ZZZZ</name>
<organism evidence="1">
    <name type="scientific">mine drainage metagenome</name>
    <dbReference type="NCBI Taxonomy" id="410659"/>
    <lineage>
        <taxon>unclassified sequences</taxon>
        <taxon>metagenomes</taxon>
        <taxon>ecological metagenomes</taxon>
    </lineage>
</organism>
<dbReference type="EMBL" id="CABR01000028">
    <property type="protein sequence ID" value="CBI09361.1"/>
    <property type="molecule type" value="Genomic_DNA"/>
</dbReference>
<protein>
    <submittedName>
        <fullName evidence="1">Uncharacterized protein</fullName>
    </submittedName>
</protein>
<gene>
    <name evidence="1" type="ORF">CARN7_0087</name>
</gene>
<dbReference type="AlphaFoldDB" id="E6QQ40"/>